<keyword evidence="3" id="KW-1185">Reference proteome</keyword>
<feature type="region of interest" description="Disordered" evidence="1">
    <location>
        <begin position="65"/>
        <end position="138"/>
    </location>
</feature>
<sequence length="165" mass="17568">MQTAIESEVTKFLGRERYSHGERSGAGSRNGHCPTTIKTTAGPVTIVRPKLRGTDEAFASRLLGVGAPSAPGRTARINESSTGPGPDVVRQMLRWCLPRRQGDVSPPTGGTRRGAWLEDDGGDPTGVRPAAAGRGRCPGALYPPVSAGVRRARVRQSWRTSLQAR</sequence>
<dbReference type="RefSeq" id="WP_377788482.1">
    <property type="nucleotide sequence ID" value="NZ_JBHLYQ010000026.1"/>
</dbReference>
<dbReference type="Proteomes" id="UP001589788">
    <property type="component" value="Unassembled WGS sequence"/>
</dbReference>
<dbReference type="EMBL" id="JBHLYQ010000026">
    <property type="protein sequence ID" value="MFC0081316.1"/>
    <property type="molecule type" value="Genomic_DNA"/>
</dbReference>
<feature type="compositionally biased region" description="Basic and acidic residues" evidence="1">
    <location>
        <begin position="13"/>
        <end position="23"/>
    </location>
</feature>
<evidence type="ECO:0000313" key="2">
    <source>
        <dbReference type="EMBL" id="MFC0081316.1"/>
    </source>
</evidence>
<comment type="caution">
    <text evidence="2">The sequence shown here is derived from an EMBL/GenBank/DDBJ whole genome shotgun (WGS) entry which is preliminary data.</text>
</comment>
<name>A0ABV6C0V2_9ACTN</name>
<feature type="compositionally biased region" description="Low complexity" evidence="1">
    <location>
        <begin position="125"/>
        <end position="138"/>
    </location>
</feature>
<evidence type="ECO:0000313" key="3">
    <source>
        <dbReference type="Proteomes" id="UP001589788"/>
    </source>
</evidence>
<organism evidence="2 3">
    <name type="scientific">Aciditerrimonas ferrireducens</name>
    <dbReference type="NCBI Taxonomy" id="667306"/>
    <lineage>
        <taxon>Bacteria</taxon>
        <taxon>Bacillati</taxon>
        <taxon>Actinomycetota</taxon>
        <taxon>Acidimicrobiia</taxon>
        <taxon>Acidimicrobiales</taxon>
        <taxon>Acidimicrobiaceae</taxon>
        <taxon>Aciditerrimonas</taxon>
    </lineage>
</organism>
<evidence type="ECO:0008006" key="4">
    <source>
        <dbReference type="Google" id="ProtNLM"/>
    </source>
</evidence>
<protein>
    <recommendedName>
        <fullName evidence="4">Mutator family transposase</fullName>
    </recommendedName>
</protein>
<accession>A0ABV6C0V2</accession>
<evidence type="ECO:0000256" key="1">
    <source>
        <dbReference type="SAM" id="MobiDB-lite"/>
    </source>
</evidence>
<reference evidence="2 3" key="1">
    <citation type="submission" date="2024-09" db="EMBL/GenBank/DDBJ databases">
        <authorList>
            <person name="Sun Q."/>
            <person name="Mori K."/>
        </authorList>
    </citation>
    <scope>NUCLEOTIDE SEQUENCE [LARGE SCALE GENOMIC DNA]</scope>
    <source>
        <strain evidence="2 3">JCM 15389</strain>
    </source>
</reference>
<feature type="region of interest" description="Disordered" evidence="1">
    <location>
        <begin position="1"/>
        <end position="39"/>
    </location>
</feature>
<gene>
    <name evidence="2" type="ORF">ACFFRE_03965</name>
</gene>
<proteinExistence type="predicted"/>